<dbReference type="EMBL" id="KQ090040">
    <property type="protein sequence ID" value="KMT17986.1"/>
    <property type="molecule type" value="Genomic_DNA"/>
</dbReference>
<evidence type="ECO:0000313" key="2">
    <source>
        <dbReference type="Proteomes" id="UP000035740"/>
    </source>
</evidence>
<gene>
    <name evidence="1" type="ORF">BVRB_2g033320</name>
</gene>
<proteinExistence type="predicted"/>
<organism evidence="1 2">
    <name type="scientific">Beta vulgaris subsp. vulgaris</name>
    <name type="common">Beet</name>
    <dbReference type="NCBI Taxonomy" id="3555"/>
    <lineage>
        <taxon>Eukaryota</taxon>
        <taxon>Viridiplantae</taxon>
        <taxon>Streptophyta</taxon>
        <taxon>Embryophyta</taxon>
        <taxon>Tracheophyta</taxon>
        <taxon>Spermatophyta</taxon>
        <taxon>Magnoliopsida</taxon>
        <taxon>eudicotyledons</taxon>
        <taxon>Gunneridae</taxon>
        <taxon>Pentapetalae</taxon>
        <taxon>Caryophyllales</taxon>
        <taxon>Chenopodiaceae</taxon>
        <taxon>Betoideae</taxon>
        <taxon>Beta</taxon>
    </lineage>
</organism>
<dbReference type="Gramene" id="KMT17986">
    <property type="protein sequence ID" value="KMT17986"/>
    <property type="gene ID" value="BVRB_2g033320"/>
</dbReference>
<reference evidence="1 2" key="1">
    <citation type="journal article" date="2014" name="Nature">
        <title>The genome of the recently domesticated crop plant sugar beet (Beta vulgaris).</title>
        <authorList>
            <person name="Dohm J.C."/>
            <person name="Minoche A.E."/>
            <person name="Holtgrawe D."/>
            <person name="Capella-Gutierrez S."/>
            <person name="Zakrzewski F."/>
            <person name="Tafer H."/>
            <person name="Rupp O."/>
            <person name="Sorensen T.R."/>
            <person name="Stracke R."/>
            <person name="Reinhardt R."/>
            <person name="Goesmann A."/>
            <person name="Kraft T."/>
            <person name="Schulz B."/>
            <person name="Stadler P.F."/>
            <person name="Schmidt T."/>
            <person name="Gabaldon T."/>
            <person name="Lehrach H."/>
            <person name="Weisshaar B."/>
            <person name="Himmelbauer H."/>
        </authorList>
    </citation>
    <scope>NUCLEOTIDE SEQUENCE [LARGE SCALE GENOMIC DNA]</scope>
    <source>
        <tissue evidence="1">Taproot</tissue>
    </source>
</reference>
<dbReference type="Proteomes" id="UP000035740">
    <property type="component" value="Chromosome 2"/>
</dbReference>
<accession>A0A0J8FQD7</accession>
<keyword evidence="2" id="KW-1185">Reference proteome</keyword>
<name>A0A0J8FQD7_BETVV</name>
<dbReference type="AlphaFoldDB" id="A0A0J8FQD7"/>
<evidence type="ECO:0000313" key="1">
    <source>
        <dbReference type="EMBL" id="KMT17986.1"/>
    </source>
</evidence>
<sequence>MRHEFSMIKVNVPTYSDLSRFKREERIVVILFST</sequence>
<protein>
    <submittedName>
        <fullName evidence="1">Uncharacterized protein</fullName>
    </submittedName>
</protein>